<dbReference type="AlphaFoldDB" id="A0A645IRP2"/>
<dbReference type="EMBL" id="VSSQ01121269">
    <property type="protein sequence ID" value="MPN53776.1"/>
    <property type="molecule type" value="Genomic_DNA"/>
</dbReference>
<accession>A0A645IRP2</accession>
<comment type="caution">
    <text evidence="1">The sequence shown here is derived from an EMBL/GenBank/DDBJ whole genome shotgun (WGS) entry which is preliminary data.</text>
</comment>
<evidence type="ECO:0000313" key="1">
    <source>
        <dbReference type="EMBL" id="MPN53776.1"/>
    </source>
</evidence>
<proteinExistence type="predicted"/>
<gene>
    <name evidence="1" type="ORF">SDC9_201442</name>
</gene>
<sequence length="106" mass="11721">MPKRGLRIIFLNGKVREAEARSGEYKTETGLGLTNFLLPKNADRLEWRKEGDGRAVVCLAKDGGLTFYAAGLNSDGTDAKYRKLRVHKGDSSIDSVEGFSLLELFN</sequence>
<organism evidence="1">
    <name type="scientific">bioreactor metagenome</name>
    <dbReference type="NCBI Taxonomy" id="1076179"/>
    <lineage>
        <taxon>unclassified sequences</taxon>
        <taxon>metagenomes</taxon>
        <taxon>ecological metagenomes</taxon>
    </lineage>
</organism>
<reference evidence="1" key="1">
    <citation type="submission" date="2019-08" db="EMBL/GenBank/DDBJ databases">
        <authorList>
            <person name="Kucharzyk K."/>
            <person name="Murdoch R.W."/>
            <person name="Higgins S."/>
            <person name="Loffler F."/>
        </authorList>
    </citation>
    <scope>NUCLEOTIDE SEQUENCE</scope>
</reference>
<name>A0A645IRP2_9ZZZZ</name>
<protein>
    <submittedName>
        <fullName evidence="1">Uncharacterized protein</fullName>
    </submittedName>
</protein>